<dbReference type="Proteomes" id="UP000177457">
    <property type="component" value="Unassembled WGS sequence"/>
</dbReference>
<protein>
    <submittedName>
        <fullName evidence="1">Uncharacterized protein</fullName>
    </submittedName>
</protein>
<reference evidence="1 2" key="1">
    <citation type="journal article" date="2016" name="Nat. Commun.">
        <title>Thousands of microbial genomes shed light on interconnected biogeochemical processes in an aquifer system.</title>
        <authorList>
            <person name="Anantharaman K."/>
            <person name="Brown C.T."/>
            <person name="Hug L.A."/>
            <person name="Sharon I."/>
            <person name="Castelle C.J."/>
            <person name="Probst A.J."/>
            <person name="Thomas B.C."/>
            <person name="Singh A."/>
            <person name="Wilkins M.J."/>
            <person name="Karaoz U."/>
            <person name="Brodie E.L."/>
            <person name="Williams K.H."/>
            <person name="Hubbard S.S."/>
            <person name="Banfield J.F."/>
        </authorList>
    </citation>
    <scope>NUCLEOTIDE SEQUENCE [LARGE SCALE GENOMIC DNA]</scope>
</reference>
<evidence type="ECO:0000313" key="2">
    <source>
        <dbReference type="Proteomes" id="UP000177457"/>
    </source>
</evidence>
<dbReference type="EMBL" id="MFQE01000046">
    <property type="protein sequence ID" value="OGH70464.1"/>
    <property type="molecule type" value="Genomic_DNA"/>
</dbReference>
<organism evidence="1 2">
    <name type="scientific">Candidatus Magasanikbacteria bacterium RIFCSPHIGHO2_02_FULL_51_14</name>
    <dbReference type="NCBI Taxonomy" id="1798683"/>
    <lineage>
        <taxon>Bacteria</taxon>
        <taxon>Candidatus Magasanikiibacteriota</taxon>
    </lineage>
</organism>
<dbReference type="STRING" id="1798683.A3C90_04145"/>
<gene>
    <name evidence="1" type="ORF">A3C90_04145</name>
</gene>
<sequence length="474" mass="51749">MNVVAVFHIGASGAFELVDGTATTFDLETGTMKTEVHITHFSRLVFAREGLLNIAAVIPPPTPVGDTAAINTIVTQEFGDAMFPPDWGTPAINANPDSSPEVLELFAELERESDWIRRMQTFTIPGQGRIGFATVDYTGTLEEIGGPVLTPTGLIENRPYRSAMTAARYEKDRWQKTRTFSDFTCAKKGTTQVAWRITWHGFSSRSDVSWDIPTTLVTGMFQVNIPISCGDAPVQPSVGCVEGDSGQIVKEVGAMRICVTPPSGPIDIGDPVVVAADIEGRWGEPFGLPDQPEYFNMMLYDYPRHGQTFANVIEVEGDLTEQSAQDLLHPVSIISNRPGKSEIKVIVDVRAHAQPPSIPTVTSRDFVCEDPGKTTLLWQFSYEAFSSREYTEDDVVQIQDKVGVEIPVECVDPAGGIEDEEEECQADEGGFLKTLKECQNACKSVPDSYGGCNCDAVDDAPGCYIMRLGPAYEN</sequence>
<dbReference type="AlphaFoldDB" id="A0A1F6MFQ7"/>
<accession>A0A1F6MFQ7</accession>
<evidence type="ECO:0000313" key="1">
    <source>
        <dbReference type="EMBL" id="OGH70464.1"/>
    </source>
</evidence>
<proteinExistence type="predicted"/>
<comment type="caution">
    <text evidence="1">The sequence shown here is derived from an EMBL/GenBank/DDBJ whole genome shotgun (WGS) entry which is preliminary data.</text>
</comment>
<name>A0A1F6MFQ7_9BACT</name>